<evidence type="ECO:0000313" key="2">
    <source>
        <dbReference type="EMBL" id="MFB2876940.1"/>
    </source>
</evidence>
<reference evidence="2 3" key="1">
    <citation type="submission" date="2024-09" db="EMBL/GenBank/DDBJ databases">
        <title>Floridaenema gen nov. (Aerosakkonemataceae, Aerosakkonematales ord. nov., Cyanobacteria) from benthic tropical and subtropical fresh waters, with the description of four new species.</title>
        <authorList>
            <person name="Moretto J.A."/>
            <person name="Berthold D.E."/>
            <person name="Lefler F.W."/>
            <person name="Huang I.-S."/>
            <person name="Laughinghouse H. IV."/>
        </authorList>
    </citation>
    <scope>NUCLEOTIDE SEQUENCE [LARGE SCALE GENOMIC DNA]</scope>
    <source>
        <strain evidence="2 3">BLCC-F46</strain>
    </source>
</reference>
<dbReference type="RefSeq" id="WP_413270056.1">
    <property type="nucleotide sequence ID" value="NZ_JBHFNQ010000065.1"/>
</dbReference>
<dbReference type="Proteomes" id="UP001576774">
    <property type="component" value="Unassembled WGS sequence"/>
</dbReference>
<name>A0ABV4X2F6_9CYAN</name>
<comment type="caution">
    <text evidence="2">The sequence shown here is derived from an EMBL/GenBank/DDBJ whole genome shotgun (WGS) entry which is preliminary data.</text>
</comment>
<keyword evidence="3" id="KW-1185">Reference proteome</keyword>
<dbReference type="EMBL" id="JBHFNQ010000065">
    <property type="protein sequence ID" value="MFB2876940.1"/>
    <property type="molecule type" value="Genomic_DNA"/>
</dbReference>
<feature type="region of interest" description="Disordered" evidence="1">
    <location>
        <begin position="261"/>
        <end position="293"/>
    </location>
</feature>
<protein>
    <submittedName>
        <fullName evidence="2">HMA2 domain-containing protein</fullName>
    </submittedName>
</protein>
<sequence>MGNKETSQTSSIELVQAIAGCIQLKANDAASNLWLNMLGQQLQQQKGVCAVQTDEATGNLIIIFDPRVLTLPSMLDILQKWGVSGITPPQMSPEKQVGNFLYQHPNVDALLPMIAGMIVTEALRLNGGWGMLVNLMTASLTRQVLNQIEAASISVSPTENSSSETILIQPEAIATSPQTTTSETNSIEIVHTIPGRIRLRVPKLVKNAEYAKQLQEVFSTDSSVTNLRISDRVGSVAISYYTNGMPDAAVRDRLIALVKSTDSPAEEPENLTDSPAISVPNVESNNNSNSAITVTQPSDFSSNWQDLKPGIALELLNSFLTKFT</sequence>
<evidence type="ECO:0000313" key="3">
    <source>
        <dbReference type="Proteomes" id="UP001576774"/>
    </source>
</evidence>
<dbReference type="Pfam" id="PF19991">
    <property type="entry name" value="HMA_2"/>
    <property type="match status" value="1"/>
</dbReference>
<evidence type="ECO:0000256" key="1">
    <source>
        <dbReference type="SAM" id="MobiDB-lite"/>
    </source>
</evidence>
<gene>
    <name evidence="2" type="ORF">ACE1CC_08590</name>
</gene>
<accession>A0ABV4X2F6</accession>
<organism evidence="2 3">
    <name type="scientific">Floridaenema aerugineum BLCC-F46</name>
    <dbReference type="NCBI Taxonomy" id="3153654"/>
    <lineage>
        <taxon>Bacteria</taxon>
        <taxon>Bacillati</taxon>
        <taxon>Cyanobacteriota</taxon>
        <taxon>Cyanophyceae</taxon>
        <taxon>Oscillatoriophycideae</taxon>
        <taxon>Aerosakkonematales</taxon>
        <taxon>Aerosakkonemataceae</taxon>
        <taxon>Floridanema</taxon>
        <taxon>Floridanema aerugineum</taxon>
    </lineage>
</organism>
<proteinExistence type="predicted"/>